<dbReference type="Pfam" id="PF08530">
    <property type="entry name" value="PepX_C"/>
    <property type="match status" value="1"/>
</dbReference>
<dbReference type="InterPro" id="IPR008979">
    <property type="entry name" value="Galactose-bd-like_sf"/>
</dbReference>
<dbReference type="GO" id="GO:0016787">
    <property type="term" value="F:hydrolase activity"/>
    <property type="evidence" value="ECO:0007669"/>
    <property type="project" value="UniProtKB-KW"/>
</dbReference>
<accession>A0ABU4F9N4</accession>
<protein>
    <submittedName>
        <fullName evidence="3">CocE/NonD family hydrolase</fullName>
    </submittedName>
</protein>
<dbReference type="Gene3D" id="2.60.120.260">
    <property type="entry name" value="Galactose-binding domain-like"/>
    <property type="match status" value="1"/>
</dbReference>
<dbReference type="NCBIfam" id="TIGR00976">
    <property type="entry name" value="CocE_NonD"/>
    <property type="match status" value="1"/>
</dbReference>
<dbReference type="InterPro" id="IPR000383">
    <property type="entry name" value="Xaa-Pro-like_dom"/>
</dbReference>
<evidence type="ECO:0000256" key="1">
    <source>
        <dbReference type="ARBA" id="ARBA00022801"/>
    </source>
</evidence>
<proteinExistence type="predicted"/>
<dbReference type="Proteomes" id="UP001187346">
    <property type="component" value="Unassembled WGS sequence"/>
</dbReference>
<dbReference type="SUPFAM" id="SSF49785">
    <property type="entry name" value="Galactose-binding domain-like"/>
    <property type="match status" value="1"/>
</dbReference>
<dbReference type="InterPro" id="IPR005674">
    <property type="entry name" value="CocE/Ser_esterase"/>
</dbReference>
<dbReference type="SMART" id="SM00939">
    <property type="entry name" value="PepX_C"/>
    <property type="match status" value="1"/>
</dbReference>
<keyword evidence="4" id="KW-1185">Reference proteome</keyword>
<evidence type="ECO:0000259" key="2">
    <source>
        <dbReference type="SMART" id="SM00939"/>
    </source>
</evidence>
<dbReference type="RefSeq" id="WP_317771659.1">
    <property type="nucleotide sequence ID" value="NZ_JAWMAJ010000042.1"/>
</dbReference>
<dbReference type="InterPro" id="IPR029058">
    <property type="entry name" value="AB_hydrolase_fold"/>
</dbReference>
<dbReference type="Gene3D" id="3.40.50.1820">
    <property type="entry name" value="alpha/beta hydrolase"/>
    <property type="match status" value="1"/>
</dbReference>
<evidence type="ECO:0000313" key="4">
    <source>
        <dbReference type="Proteomes" id="UP001187346"/>
    </source>
</evidence>
<dbReference type="Gene3D" id="1.10.3020.10">
    <property type="entry name" value="alpha-amino acid ester hydrolase ( Helical cap domain)"/>
    <property type="match status" value="1"/>
</dbReference>
<dbReference type="PANTHER" id="PTHR43056:SF10">
    <property type="entry name" value="COCE_NOND FAMILY, PUTATIVE (AFU_ORTHOLOGUE AFUA_7G00600)-RELATED"/>
    <property type="match status" value="1"/>
</dbReference>
<gene>
    <name evidence="3" type="ORF">R5A26_15175</name>
</gene>
<dbReference type="Pfam" id="PF02129">
    <property type="entry name" value="Peptidase_S15"/>
    <property type="match status" value="1"/>
</dbReference>
<reference evidence="3 4" key="1">
    <citation type="submission" date="2023-10" db="EMBL/GenBank/DDBJ databases">
        <title>Characterization of rhizosphere-enriched actinobacteria from wheat plants lab-grown on chernevaya soil.</title>
        <authorList>
            <person name="Tikhonova E.N."/>
            <person name="Konopkin A."/>
            <person name="Kravchenko I.K."/>
        </authorList>
    </citation>
    <scope>NUCLEOTIDE SEQUENCE [LARGE SCALE GENOMIC DNA]</scope>
    <source>
        <strain evidence="3 4">RR29</strain>
    </source>
</reference>
<comment type="caution">
    <text evidence="3">The sequence shown here is derived from an EMBL/GenBank/DDBJ whole genome shotgun (WGS) entry which is preliminary data.</text>
</comment>
<dbReference type="InterPro" id="IPR050585">
    <property type="entry name" value="Xaa-Pro_dipeptidyl-ppase/CocE"/>
</dbReference>
<organism evidence="3 4">
    <name type="scientific">Streptomyces prunicolor</name>
    <dbReference type="NCBI Taxonomy" id="67348"/>
    <lineage>
        <taxon>Bacteria</taxon>
        <taxon>Bacillati</taxon>
        <taxon>Actinomycetota</taxon>
        <taxon>Actinomycetes</taxon>
        <taxon>Kitasatosporales</taxon>
        <taxon>Streptomycetaceae</taxon>
        <taxon>Streptomyces</taxon>
    </lineage>
</organism>
<dbReference type="EMBL" id="JAWMAJ010000042">
    <property type="protein sequence ID" value="MDV7217294.1"/>
    <property type="molecule type" value="Genomic_DNA"/>
</dbReference>
<name>A0ABU4F9N4_9ACTN</name>
<dbReference type="PANTHER" id="PTHR43056">
    <property type="entry name" value="PEPTIDASE S9 PROLYL OLIGOPEPTIDASE"/>
    <property type="match status" value="1"/>
</dbReference>
<sequence>MKYGAAFDVRVPMRDGTELSTNIWRPETDEPLPVLLARTPYDKEKAGLESGLMPTLYGMLRGGYAVVIQDCRGTVGSDGVFVPHVDDASDGADTVAWLAEQDWCDGSVGMFGASYLGMVQLLAASSKPPALKAIAPMMTSADLYAAPWRSRGGALSLDTVLGWATLMALGKAQRDLAQGRAAVEDLTALAARVADRSLRNGHTPVADQPLISVHLPWMVDAAIGRPDRDQSWRDLSALEQVATLTTPALHIGGWYDLFIGETLRDFTTMKAGAGTAEAREGQRLIVGPWSHMPVGHVGFFPDRDFGMAAGTDATALGEQQIAFFDRWLKSKERQDALEERPPVRLFVMGIDQWRDEPDWPLPDTDYRAYYLEGDGPANSAAGAGRLSTAEPTGDFVDTYLYDPRRPVPSLGGTLMSLTGYDGPADQRPVHDRDDVLVFTTEVLEEPVEVTGPVSARLFVSSSAVDTDFTAKLLDVHPDGRAIVLCDGILRMRYREGLDAPRLMTPGEVYEVEVDLIATANVFLAGHRIMVEISSSNFPRYDRNSNTGGIIAQEHLSDMVAAVNQVHRGAEYPSRIVLPVVQR</sequence>
<evidence type="ECO:0000313" key="3">
    <source>
        <dbReference type="EMBL" id="MDV7217294.1"/>
    </source>
</evidence>
<feature type="domain" description="Xaa-Pro dipeptidyl-peptidase C-terminal" evidence="2">
    <location>
        <begin position="321"/>
        <end position="576"/>
    </location>
</feature>
<dbReference type="SUPFAM" id="SSF53474">
    <property type="entry name" value="alpha/beta-Hydrolases"/>
    <property type="match status" value="1"/>
</dbReference>
<keyword evidence="1 3" id="KW-0378">Hydrolase</keyword>
<dbReference type="InterPro" id="IPR013736">
    <property type="entry name" value="Xaa-Pro_dipept_C"/>
</dbReference>